<dbReference type="AlphaFoldDB" id="A0A1U8J9Y1"/>
<dbReference type="GeneID" id="107905080"/>
<gene>
    <name evidence="3" type="primary">LOC107905080</name>
</gene>
<proteinExistence type="predicted"/>
<protein>
    <submittedName>
        <fullName evidence="3">Uncharacterized protein isoform X1</fullName>
    </submittedName>
</protein>
<reference evidence="3" key="2">
    <citation type="submission" date="2025-08" db="UniProtKB">
        <authorList>
            <consortium name="RefSeq"/>
        </authorList>
    </citation>
    <scope>IDENTIFICATION</scope>
</reference>
<dbReference type="RefSeq" id="XP_016687137.1">
    <property type="nucleotide sequence ID" value="XM_016831648.2"/>
</dbReference>
<dbReference type="OrthoDB" id="1927611at2759"/>
<accession>A0A1U8J9Y1</accession>
<sequence length="245" mass="27461">MSSSSGFILPCKVPMESRKSHPSIVCFSEILVEPNHKGKHQILRNSKFQPLGSGLRFQITDRHSYMVFCNSNVEQGPVIPSSPAPAPGSWKPWILGFLMSIILPFWRGNWRPLLKLKQEAETVIDTVETVTDIVEKVAEQVEQVADKVGDSLPEGKLKDALEIAEDMAEGTVDDARIVGEFIDKTLRIMIGSHQIQEIKDQQHLIPDVEDMVDQVEEELESLIKPNSGDDEEEVKEKKQKGKGHV</sequence>
<dbReference type="Proteomes" id="UP000818029">
    <property type="component" value="Chromosome D05"/>
</dbReference>
<name>A0A1U8J9Y1_GOSHI</name>
<dbReference type="PANTHER" id="PTHR33735">
    <property type="entry name" value="EXPRESSED PROTEIN"/>
    <property type="match status" value="1"/>
</dbReference>
<dbReference type="PANTHER" id="PTHR33735:SF14">
    <property type="entry name" value="PHAGE CAPSID SCAFFOLDING PROTEIN (GPO) SERINE PEPTIDASE"/>
    <property type="match status" value="1"/>
</dbReference>
<evidence type="ECO:0000256" key="1">
    <source>
        <dbReference type="SAM" id="MobiDB-lite"/>
    </source>
</evidence>
<evidence type="ECO:0000313" key="3">
    <source>
        <dbReference type="RefSeq" id="XP_016687137.1"/>
    </source>
</evidence>
<organism evidence="2 3">
    <name type="scientific">Gossypium hirsutum</name>
    <name type="common">Upland cotton</name>
    <name type="synonym">Gossypium mexicanum</name>
    <dbReference type="NCBI Taxonomy" id="3635"/>
    <lineage>
        <taxon>Eukaryota</taxon>
        <taxon>Viridiplantae</taxon>
        <taxon>Streptophyta</taxon>
        <taxon>Embryophyta</taxon>
        <taxon>Tracheophyta</taxon>
        <taxon>Spermatophyta</taxon>
        <taxon>Magnoliopsida</taxon>
        <taxon>eudicotyledons</taxon>
        <taxon>Gunneridae</taxon>
        <taxon>Pentapetalae</taxon>
        <taxon>rosids</taxon>
        <taxon>malvids</taxon>
        <taxon>Malvales</taxon>
        <taxon>Malvaceae</taxon>
        <taxon>Malvoideae</taxon>
        <taxon>Gossypium</taxon>
    </lineage>
</organism>
<evidence type="ECO:0000313" key="2">
    <source>
        <dbReference type="Proteomes" id="UP000818029"/>
    </source>
</evidence>
<dbReference type="KEGG" id="ghi:107905080"/>
<keyword evidence="2" id="KW-1185">Reference proteome</keyword>
<reference evidence="2" key="1">
    <citation type="journal article" date="2020" name="Nat. Genet.">
        <title>Genomic diversifications of five Gossypium allopolyploid species and their impact on cotton improvement.</title>
        <authorList>
            <person name="Chen Z.J."/>
            <person name="Sreedasyam A."/>
            <person name="Ando A."/>
            <person name="Song Q."/>
            <person name="De Santiago L.M."/>
            <person name="Hulse-Kemp A.M."/>
            <person name="Ding M."/>
            <person name="Ye W."/>
            <person name="Kirkbride R.C."/>
            <person name="Jenkins J."/>
            <person name="Plott C."/>
            <person name="Lovell J."/>
            <person name="Lin Y.M."/>
            <person name="Vaughn R."/>
            <person name="Liu B."/>
            <person name="Simpson S."/>
            <person name="Scheffler B.E."/>
            <person name="Wen L."/>
            <person name="Saski C.A."/>
            <person name="Grover C.E."/>
            <person name="Hu G."/>
            <person name="Conover J.L."/>
            <person name="Carlson J.W."/>
            <person name="Shu S."/>
            <person name="Boston L.B."/>
            <person name="Williams M."/>
            <person name="Peterson D.G."/>
            <person name="McGee K."/>
            <person name="Jones D.C."/>
            <person name="Wendel J.F."/>
            <person name="Stelly D.M."/>
            <person name="Grimwood J."/>
            <person name="Schmutz J."/>
        </authorList>
    </citation>
    <scope>NUCLEOTIDE SEQUENCE [LARGE SCALE GENOMIC DNA]</scope>
    <source>
        <strain evidence="2">cv. TM-1</strain>
    </source>
</reference>
<dbReference type="PaxDb" id="3635-A0A1U8J9Y1"/>
<dbReference type="STRING" id="3635.A0A1U8J9Y1"/>
<dbReference type="SMR" id="A0A1U8J9Y1"/>
<feature type="region of interest" description="Disordered" evidence="1">
    <location>
        <begin position="217"/>
        <end position="245"/>
    </location>
</feature>